<dbReference type="AlphaFoldDB" id="A0A804NLN5"/>
<dbReference type="Gene3D" id="3.40.50.10380">
    <property type="entry name" value="Malic enzyme, N-terminal domain"/>
    <property type="match status" value="1"/>
</dbReference>
<reference evidence="2" key="3">
    <citation type="submission" date="2021-05" db="UniProtKB">
        <authorList>
            <consortium name="EnsemblPlants"/>
        </authorList>
    </citation>
    <scope>IDENTIFICATION</scope>
    <source>
        <strain evidence="2">cv. B73</strain>
    </source>
</reference>
<evidence type="ECO:0000313" key="3">
    <source>
        <dbReference type="Proteomes" id="UP000007305"/>
    </source>
</evidence>
<dbReference type="InterPro" id="IPR012301">
    <property type="entry name" value="Malic_N_dom"/>
</dbReference>
<dbReference type="SMART" id="SM01274">
    <property type="entry name" value="malic"/>
    <property type="match status" value="1"/>
</dbReference>
<reference evidence="3" key="1">
    <citation type="journal article" date="2009" name="Science">
        <title>The B73 maize genome: complexity, diversity, and dynamics.</title>
        <authorList>
            <person name="Schnable P.S."/>
            <person name="Ware D."/>
            <person name="Fulton R.S."/>
            <person name="Stein J.C."/>
            <person name="Wei F."/>
            <person name="Pasternak S."/>
            <person name="Liang C."/>
            <person name="Zhang J."/>
            <person name="Fulton L."/>
            <person name="Graves T.A."/>
            <person name="Minx P."/>
            <person name="Reily A.D."/>
            <person name="Courtney L."/>
            <person name="Kruchowski S.S."/>
            <person name="Tomlinson C."/>
            <person name="Strong C."/>
            <person name="Delehaunty K."/>
            <person name="Fronick C."/>
            <person name="Courtney B."/>
            <person name="Rock S.M."/>
            <person name="Belter E."/>
            <person name="Du F."/>
            <person name="Kim K."/>
            <person name="Abbott R.M."/>
            <person name="Cotton M."/>
            <person name="Levy A."/>
            <person name="Marchetto P."/>
            <person name="Ochoa K."/>
            <person name="Jackson S.M."/>
            <person name="Gillam B."/>
            <person name="Chen W."/>
            <person name="Yan L."/>
            <person name="Higginbotham J."/>
            <person name="Cardenas M."/>
            <person name="Waligorski J."/>
            <person name="Applebaum E."/>
            <person name="Phelps L."/>
            <person name="Falcone J."/>
            <person name="Kanchi K."/>
            <person name="Thane T."/>
            <person name="Scimone A."/>
            <person name="Thane N."/>
            <person name="Henke J."/>
            <person name="Wang T."/>
            <person name="Ruppert J."/>
            <person name="Shah N."/>
            <person name="Rotter K."/>
            <person name="Hodges J."/>
            <person name="Ingenthron E."/>
            <person name="Cordes M."/>
            <person name="Kohlberg S."/>
            <person name="Sgro J."/>
            <person name="Delgado B."/>
            <person name="Mead K."/>
            <person name="Chinwalla A."/>
            <person name="Leonard S."/>
            <person name="Crouse K."/>
            <person name="Collura K."/>
            <person name="Kudrna D."/>
            <person name="Currie J."/>
            <person name="He R."/>
            <person name="Angelova A."/>
            <person name="Rajasekar S."/>
            <person name="Mueller T."/>
            <person name="Lomeli R."/>
            <person name="Scara G."/>
            <person name="Ko A."/>
            <person name="Delaney K."/>
            <person name="Wissotski M."/>
            <person name="Lopez G."/>
            <person name="Campos D."/>
            <person name="Braidotti M."/>
            <person name="Ashley E."/>
            <person name="Golser W."/>
            <person name="Kim H."/>
            <person name="Lee S."/>
            <person name="Lin J."/>
            <person name="Dujmic Z."/>
            <person name="Kim W."/>
            <person name="Talag J."/>
            <person name="Zuccolo A."/>
            <person name="Fan C."/>
            <person name="Sebastian A."/>
            <person name="Kramer M."/>
            <person name="Spiegel L."/>
            <person name="Nascimento L."/>
            <person name="Zutavern T."/>
            <person name="Miller B."/>
            <person name="Ambroise C."/>
            <person name="Muller S."/>
            <person name="Spooner W."/>
            <person name="Narechania A."/>
            <person name="Ren L."/>
            <person name="Wei S."/>
            <person name="Kumari S."/>
            <person name="Faga B."/>
            <person name="Levy M.J."/>
            <person name="McMahan L."/>
            <person name="Van Buren P."/>
            <person name="Vaughn M.W."/>
            <person name="Ying K."/>
            <person name="Yeh C.-T."/>
            <person name="Emrich S.J."/>
            <person name="Jia Y."/>
            <person name="Kalyanaraman A."/>
            <person name="Hsia A.-P."/>
            <person name="Barbazuk W.B."/>
            <person name="Baucom R.S."/>
            <person name="Brutnell T.P."/>
            <person name="Carpita N.C."/>
            <person name="Chaparro C."/>
            <person name="Chia J.-M."/>
            <person name="Deragon J.-M."/>
            <person name="Estill J.C."/>
            <person name="Fu Y."/>
            <person name="Jeddeloh J.A."/>
            <person name="Han Y."/>
            <person name="Lee H."/>
            <person name="Li P."/>
            <person name="Lisch D.R."/>
            <person name="Liu S."/>
            <person name="Liu Z."/>
            <person name="Nagel D.H."/>
            <person name="McCann M.C."/>
            <person name="SanMiguel P."/>
            <person name="Myers A.M."/>
            <person name="Nettleton D."/>
            <person name="Nguyen J."/>
            <person name="Penning B.W."/>
            <person name="Ponnala L."/>
            <person name="Schneider K.L."/>
            <person name="Schwartz D.C."/>
            <person name="Sharma A."/>
            <person name="Soderlund C."/>
            <person name="Springer N.M."/>
            <person name="Sun Q."/>
            <person name="Wang H."/>
            <person name="Waterman M."/>
            <person name="Westerman R."/>
            <person name="Wolfgruber T.K."/>
            <person name="Yang L."/>
            <person name="Yu Y."/>
            <person name="Zhang L."/>
            <person name="Zhou S."/>
            <person name="Zhu Q."/>
            <person name="Bennetzen J.L."/>
            <person name="Dawe R.K."/>
            <person name="Jiang J."/>
            <person name="Jiang N."/>
            <person name="Presting G.G."/>
            <person name="Wessler S.R."/>
            <person name="Aluru S."/>
            <person name="Martienssen R.A."/>
            <person name="Clifton S.W."/>
            <person name="McCombie W.R."/>
            <person name="Wing R.A."/>
            <person name="Wilson R.K."/>
        </authorList>
    </citation>
    <scope>NUCLEOTIDE SEQUENCE [LARGE SCALE GENOMIC DNA]</scope>
    <source>
        <strain evidence="3">cv. B73</strain>
    </source>
</reference>
<reference evidence="2" key="2">
    <citation type="submission" date="2019-07" db="EMBL/GenBank/DDBJ databases">
        <authorList>
            <person name="Seetharam A."/>
            <person name="Woodhouse M."/>
            <person name="Cannon E."/>
        </authorList>
    </citation>
    <scope>NUCLEOTIDE SEQUENCE [LARGE SCALE GENOMIC DNA]</scope>
    <source>
        <strain evidence="2">cv. B73</strain>
    </source>
</reference>
<dbReference type="Pfam" id="PF00390">
    <property type="entry name" value="malic"/>
    <property type="match status" value="1"/>
</dbReference>
<dbReference type="SUPFAM" id="SSF53223">
    <property type="entry name" value="Aminoacid dehydrogenase-like, N-terminal domain"/>
    <property type="match status" value="1"/>
</dbReference>
<sequence>MPSAIFVVVDPADQELNCLFHDFLWRQLRLLRAGSLFRHLVWRLIQRRLLHPRDLTAATENGNVRGSGTHGGGSVEARRHRIGTLRRGRRTTDERLFYKLLIDNVVELLPFVYTTTGKFLDVLKNWPHRNIQVIFVTDGERILGLGDLGYQEHDELIEEFMAAIKQFYALPQEGAPPCGPGLAGILPQTSVGEEKKEEKVDYLNLLCPVPFEEIQREALMSLKPKLFEGLRFDFTKGLNQKFSLSNR</sequence>
<dbReference type="Gramene" id="Zm00001eb169830_T001">
    <property type="protein sequence ID" value="Zm00001eb169830_P001"/>
    <property type="gene ID" value="Zm00001eb169830"/>
</dbReference>
<protein>
    <recommendedName>
        <fullName evidence="1">Malic enzyme N-terminal domain-containing protein</fullName>
    </recommendedName>
</protein>
<keyword evidence="3" id="KW-1185">Reference proteome</keyword>
<dbReference type="PANTHER" id="PTHR23406:SF89">
    <property type="entry name" value="NADP-DEPENDENT MALIC ENZYME 1"/>
    <property type="match status" value="1"/>
</dbReference>
<dbReference type="GO" id="GO:0004470">
    <property type="term" value="F:malic enzyme activity"/>
    <property type="evidence" value="ECO:0007669"/>
    <property type="project" value="InterPro"/>
</dbReference>
<accession>A0A804NLN5</accession>
<dbReference type="InterPro" id="IPR037062">
    <property type="entry name" value="Malic_N_dom_sf"/>
</dbReference>
<proteinExistence type="predicted"/>
<dbReference type="EnsemblPlants" id="Zm00001eb169830_T001">
    <property type="protein sequence ID" value="Zm00001eb169830_P001"/>
    <property type="gene ID" value="Zm00001eb169830"/>
</dbReference>
<dbReference type="PANTHER" id="PTHR23406">
    <property type="entry name" value="MALIC ENZYME-RELATED"/>
    <property type="match status" value="1"/>
</dbReference>
<dbReference type="InterPro" id="IPR046346">
    <property type="entry name" value="Aminoacid_DH-like_N_sf"/>
</dbReference>
<feature type="domain" description="Malic enzyme N-terminal" evidence="1">
    <location>
        <begin position="90"/>
        <end position="171"/>
    </location>
</feature>
<organism evidence="2 3">
    <name type="scientific">Zea mays</name>
    <name type="common">Maize</name>
    <dbReference type="NCBI Taxonomy" id="4577"/>
    <lineage>
        <taxon>Eukaryota</taxon>
        <taxon>Viridiplantae</taxon>
        <taxon>Streptophyta</taxon>
        <taxon>Embryophyta</taxon>
        <taxon>Tracheophyta</taxon>
        <taxon>Spermatophyta</taxon>
        <taxon>Magnoliopsida</taxon>
        <taxon>Liliopsida</taxon>
        <taxon>Poales</taxon>
        <taxon>Poaceae</taxon>
        <taxon>PACMAD clade</taxon>
        <taxon>Panicoideae</taxon>
        <taxon>Andropogonodae</taxon>
        <taxon>Andropogoneae</taxon>
        <taxon>Tripsacinae</taxon>
        <taxon>Zea</taxon>
    </lineage>
</organism>
<dbReference type="InParanoid" id="A0A804NLN5"/>
<dbReference type="GO" id="GO:0016616">
    <property type="term" value="F:oxidoreductase activity, acting on the CH-OH group of donors, NAD or NADP as acceptor"/>
    <property type="evidence" value="ECO:0007669"/>
    <property type="project" value="InterPro"/>
</dbReference>
<evidence type="ECO:0000313" key="2">
    <source>
        <dbReference type="EnsemblPlants" id="Zm00001eb169830_P001"/>
    </source>
</evidence>
<dbReference type="Proteomes" id="UP000007305">
    <property type="component" value="Chromosome 4"/>
</dbReference>
<name>A0A804NLN5_MAIZE</name>
<evidence type="ECO:0000259" key="1">
    <source>
        <dbReference type="SMART" id="SM01274"/>
    </source>
</evidence>